<evidence type="ECO:0000313" key="5">
    <source>
        <dbReference type="EMBL" id="WGO85260.1"/>
    </source>
</evidence>
<sequence length="256" mass="28714">MSTILDLQNISTTVNAGTNEEKKILKNINLKLEDGDFVTLLGTNGAGKSTLLNIINGSLFPTTGKIFLKKRKKRNLTNDSEVKRAKYIAQVFQDPKMGTAPRMTVAENLLLATKRGHHRGLHLRGLDKHLDDFKKETSQLPNGLNERLNTFVGNLSGGQRQTLSFLMATIKRPDLLLLDEHTAALDPNTSRELLELTDKVVREEHLTCIMITHQLKDAIKYGNRTIILNSGEIVLDVKGKDKKKLTEEDILQYFAD</sequence>
<evidence type="ECO:0000313" key="7">
    <source>
        <dbReference type="Proteomes" id="UP001242513"/>
    </source>
</evidence>
<reference evidence="5" key="2">
    <citation type="journal article" date="2022" name="Food Funct.">
        <title>Lactobacillus kefiranofaciens ZW18 from Kefir enhances the anti-tumor effect of anti-programmed cell death 1 (PD-1) immunotherapy by modulating the gut microbiota.</title>
        <authorList>
            <person name="Zhao J."/>
            <person name="Wang Y."/>
            <person name="Wang J."/>
            <person name="Lv M."/>
            <person name="Zhou C."/>
            <person name="Jia L."/>
            <person name="Geng W."/>
        </authorList>
    </citation>
    <scope>NUCLEOTIDE SEQUENCE</scope>
    <source>
        <strain evidence="5">ZW18</strain>
    </source>
</reference>
<evidence type="ECO:0000256" key="1">
    <source>
        <dbReference type="ARBA" id="ARBA00022741"/>
    </source>
</evidence>
<evidence type="ECO:0000313" key="4">
    <source>
        <dbReference type="EMBL" id="SDA63806.1"/>
    </source>
</evidence>
<evidence type="ECO:0000256" key="2">
    <source>
        <dbReference type="ARBA" id="ARBA00022840"/>
    </source>
</evidence>
<gene>
    <name evidence="5" type="ORF">QEJ78_07635</name>
    <name evidence="4" type="ORF">SAMN02983011_01855</name>
</gene>
<dbReference type="EMBL" id="FMXC01000025">
    <property type="protein sequence ID" value="SDA63806.1"/>
    <property type="molecule type" value="Genomic_DNA"/>
</dbReference>
<evidence type="ECO:0000259" key="3">
    <source>
        <dbReference type="PROSITE" id="PS50893"/>
    </source>
</evidence>
<dbReference type="InterPro" id="IPR003593">
    <property type="entry name" value="AAA+_ATPase"/>
</dbReference>
<protein>
    <submittedName>
        <fullName evidence="4">ABC transport system ATP-binding protein</fullName>
    </submittedName>
    <submittedName>
        <fullName evidence="5">ATP-binding cassette domain-containing protein</fullName>
    </submittedName>
</protein>
<dbReference type="PROSITE" id="PS50893">
    <property type="entry name" value="ABC_TRANSPORTER_2"/>
    <property type="match status" value="1"/>
</dbReference>
<evidence type="ECO:0000313" key="6">
    <source>
        <dbReference type="Proteomes" id="UP000181860"/>
    </source>
</evidence>
<keyword evidence="6" id="KW-1185">Reference proteome</keyword>
<name>A0AAX3UC89_9LACO</name>
<dbReference type="GO" id="GO:0005886">
    <property type="term" value="C:plasma membrane"/>
    <property type="evidence" value="ECO:0007669"/>
    <property type="project" value="TreeGrafter"/>
</dbReference>
<dbReference type="SMART" id="SM00382">
    <property type="entry name" value="AAA"/>
    <property type="match status" value="1"/>
</dbReference>
<dbReference type="Proteomes" id="UP000181860">
    <property type="component" value="Unassembled WGS sequence"/>
</dbReference>
<dbReference type="Gene3D" id="3.40.50.300">
    <property type="entry name" value="P-loop containing nucleotide triphosphate hydrolases"/>
    <property type="match status" value="1"/>
</dbReference>
<dbReference type="PANTHER" id="PTHR24220:SF692">
    <property type="entry name" value="ABC TRANSPORTER DOMAIN-CONTAINING PROTEIN"/>
    <property type="match status" value="1"/>
</dbReference>
<dbReference type="EMBL" id="CP123735">
    <property type="protein sequence ID" value="WGO85260.1"/>
    <property type="molecule type" value="Genomic_DNA"/>
</dbReference>
<organism evidence="5 7">
    <name type="scientific">Lactobacillus kefiranofaciens</name>
    <dbReference type="NCBI Taxonomy" id="267818"/>
    <lineage>
        <taxon>Bacteria</taxon>
        <taxon>Bacillati</taxon>
        <taxon>Bacillota</taxon>
        <taxon>Bacilli</taxon>
        <taxon>Lactobacillales</taxon>
        <taxon>Lactobacillaceae</taxon>
        <taxon>Lactobacillus</taxon>
    </lineage>
</organism>
<dbReference type="GO" id="GO:0022857">
    <property type="term" value="F:transmembrane transporter activity"/>
    <property type="evidence" value="ECO:0007669"/>
    <property type="project" value="TreeGrafter"/>
</dbReference>
<dbReference type="Proteomes" id="UP001242513">
    <property type="component" value="Chromosome"/>
</dbReference>
<dbReference type="InterPro" id="IPR027417">
    <property type="entry name" value="P-loop_NTPase"/>
</dbReference>
<feature type="domain" description="ABC transporter" evidence="3">
    <location>
        <begin position="5"/>
        <end position="255"/>
    </location>
</feature>
<keyword evidence="1" id="KW-0547">Nucleotide-binding</keyword>
<dbReference type="AlphaFoldDB" id="A0AAX3UC89"/>
<dbReference type="RefSeq" id="WP_013855066.1">
    <property type="nucleotide sequence ID" value="NZ_CP123735.1"/>
</dbReference>
<dbReference type="PANTHER" id="PTHR24220">
    <property type="entry name" value="IMPORT ATP-BINDING PROTEIN"/>
    <property type="match status" value="1"/>
</dbReference>
<reference evidence="4 6" key="1">
    <citation type="submission" date="2016-10" db="EMBL/GenBank/DDBJ databases">
        <authorList>
            <person name="Varghese N."/>
            <person name="Submissions S."/>
        </authorList>
    </citation>
    <scope>NUCLEOTIDE SEQUENCE [LARGE SCALE GENOMIC DNA]</scope>
    <source>
        <strain evidence="4 6">ATCC 43761</strain>
    </source>
</reference>
<accession>A0AAX3UC89</accession>
<keyword evidence="2 5" id="KW-0067">ATP-binding</keyword>
<dbReference type="InterPro" id="IPR015854">
    <property type="entry name" value="ABC_transpr_LolD-like"/>
</dbReference>
<proteinExistence type="predicted"/>
<reference evidence="5" key="3">
    <citation type="submission" date="2023-04" db="EMBL/GenBank/DDBJ databases">
        <authorList>
            <person name="Wang Y."/>
        </authorList>
    </citation>
    <scope>NUCLEOTIDE SEQUENCE</scope>
    <source>
        <strain evidence="5">ZW18</strain>
    </source>
</reference>
<dbReference type="InterPro" id="IPR003439">
    <property type="entry name" value="ABC_transporter-like_ATP-bd"/>
</dbReference>
<dbReference type="GO" id="GO:0005524">
    <property type="term" value="F:ATP binding"/>
    <property type="evidence" value="ECO:0007669"/>
    <property type="project" value="UniProtKB-KW"/>
</dbReference>
<dbReference type="Pfam" id="PF00005">
    <property type="entry name" value="ABC_tran"/>
    <property type="match status" value="1"/>
</dbReference>
<dbReference type="SUPFAM" id="SSF52540">
    <property type="entry name" value="P-loop containing nucleoside triphosphate hydrolases"/>
    <property type="match status" value="1"/>
</dbReference>
<dbReference type="GO" id="GO:0016887">
    <property type="term" value="F:ATP hydrolysis activity"/>
    <property type="evidence" value="ECO:0007669"/>
    <property type="project" value="InterPro"/>
</dbReference>